<reference evidence="14" key="2">
    <citation type="submission" date="2024-05" db="EMBL/GenBank/DDBJ databases">
        <authorList>
            <person name="Wolfe A."/>
        </authorList>
    </citation>
    <scope>NUCLEOTIDE SEQUENCE</scope>
    <source>
        <strain evidence="14">UMB1064</strain>
    </source>
</reference>
<dbReference type="EMBL" id="JASOOY020000013">
    <property type="protein sequence ID" value="MEO3716844.1"/>
    <property type="molecule type" value="Genomic_DNA"/>
</dbReference>
<evidence type="ECO:0000256" key="4">
    <source>
        <dbReference type="ARBA" id="ARBA00022692"/>
    </source>
</evidence>
<protein>
    <submittedName>
        <fullName evidence="14">Na+/H+ antiporter subunit A</fullName>
    </submittedName>
</protein>
<dbReference type="NCBIfam" id="NF009284">
    <property type="entry name" value="PRK12644.1"/>
    <property type="match status" value="1"/>
</dbReference>
<dbReference type="Pfam" id="PF04039">
    <property type="entry name" value="MnhB"/>
    <property type="match status" value="1"/>
</dbReference>
<feature type="transmembrane region" description="Helical" evidence="9">
    <location>
        <begin position="713"/>
        <end position="731"/>
    </location>
</feature>
<evidence type="ECO:0000259" key="13">
    <source>
        <dbReference type="Pfam" id="PF20501"/>
    </source>
</evidence>
<dbReference type="Pfam" id="PF13244">
    <property type="entry name" value="MbhD"/>
    <property type="match status" value="1"/>
</dbReference>
<sequence>MVTSLLCILFVTAALAPWTIKWLGTRGFLVLSLPLAGGAIYTGTHLVRLALDNGNGETSALTQPAVTHFSWMPIIHLEVNLRLGPIESLFGTLVLTIGFLVLVYCSGYFINPPLGKRRRVGSFAAQMIAFAAAMYGLVISDSIMLMFVFWEITSVLSFLLVGYYAERASSRRAAGQALLVTTLGGLIMLVGIVLMGVTTGFWNFSELTAPGALTAAQLDSTAVSTAAILLVVGALSKSAIAPFHFWLPGAMAAPTPVSSFLHSAAMVKAGVFLVARLAPTFNDTNAWQPIIIPLGLLTMIMAGWMALRQKDLKLIMAYGTVSQLGFIITVASIGTRATMLAALALTLGHAMFKAALFMVAGTIDRLTGTRDIRELSGLGRKSPQLLVISILAAASMMGVPPFFGFVAKEAALEATLNADPLHGMPSVFTTIGLVVGSILTVAYSLYLLRAAFATKSSTHASGGGTSPAVAEMDSPTWDQIGPAWLLALAGLVFGLVPRVLDSIISPYLTSAFPNTEAETHLALWHGFTLPLALTATILLAGVIMHWQRNLVRQLQFDQPALGSADALYDGILDLARRLSLRVTAATQRGSLPLNEAVILLTLIVLSIGALLLGERDELRMELWDSAPQGAVALIMIIAALAATRQKNRLSGVILVGVTGYGLAIIFAMYGAPDLALTQLLVETVSMIIFVLVLRTLSPRAPASNPRWTRHRAWLAIAVGVTVPVLAAYAMGSRRTEPISGDIPPLAHDIGHGQNAVNVLLVDIRAWDTFGEITVLVMVALGITSLVFRTHTMHMRSKIKPQRNRARRTNRWLNTLDESGEAERLRYPIMVLVASRVLFPAMMVVSFYLFFAGHNDVGGGFAGGLVAALALTMRYLIGGRRELAATLPIPNEILLGGGLLVSALSALWPLFVGWAPLTSTYGSREIPLVGDVTVVSPMLFDLGVYMIVVSTIVYILRSLGGGIDAQINLRAERDRSRRVNRAALGQSRQLRSKLAATKPAGVKSTGANPASVKPAGTKPAGSANTATSEASETTAPARTEGKDTHP</sequence>
<feature type="transmembrane region" description="Helical" evidence="9">
    <location>
        <begin position="675"/>
        <end position="693"/>
    </location>
</feature>
<feature type="transmembrane region" description="Helical" evidence="9">
    <location>
        <begin position="625"/>
        <end position="642"/>
    </location>
</feature>
<dbReference type="PRINTS" id="PR01434">
    <property type="entry name" value="NADHDHGNASE5"/>
</dbReference>
<accession>A0AAW9SUW5</accession>
<dbReference type="Proteomes" id="UP001223646">
    <property type="component" value="Unassembled WGS sequence"/>
</dbReference>
<evidence type="ECO:0000313" key="15">
    <source>
        <dbReference type="Proteomes" id="UP001223646"/>
    </source>
</evidence>
<gene>
    <name evidence="14" type="ORF">QP460_004490</name>
</gene>
<feature type="domain" description="NADH:quinone oxidoreductase/Mrp antiporter transmembrane" evidence="10">
    <location>
        <begin position="140"/>
        <end position="426"/>
    </location>
</feature>
<keyword evidence="6 9" id="KW-0472">Membrane</keyword>
<evidence type="ECO:0000259" key="12">
    <source>
        <dbReference type="Pfam" id="PF13244"/>
    </source>
</evidence>
<feature type="transmembrane region" description="Helical" evidence="9">
    <location>
        <begin position="768"/>
        <end position="787"/>
    </location>
</feature>
<evidence type="ECO:0000256" key="8">
    <source>
        <dbReference type="SAM" id="MobiDB-lite"/>
    </source>
</evidence>
<dbReference type="Pfam" id="PF20501">
    <property type="entry name" value="MbhE"/>
    <property type="match status" value="1"/>
</dbReference>
<feature type="region of interest" description="Disordered" evidence="8">
    <location>
        <begin position="982"/>
        <end position="1045"/>
    </location>
</feature>
<comment type="subcellular location">
    <subcellularLocation>
        <location evidence="1">Cell membrane</location>
        <topology evidence="1">Multi-pass membrane protein</topology>
    </subcellularLocation>
    <subcellularLocation>
        <location evidence="7">Membrane</location>
        <topology evidence="7">Multi-pass membrane protein</topology>
    </subcellularLocation>
</comment>
<feature type="transmembrane region" description="Helical" evidence="9">
    <location>
        <begin position="177"/>
        <end position="202"/>
    </location>
</feature>
<dbReference type="PANTHER" id="PTHR43373:SF1">
    <property type="entry name" value="NA(+)_H(+) ANTIPORTER SUBUNIT A"/>
    <property type="match status" value="1"/>
</dbReference>
<feature type="transmembrane region" description="Helical" evidence="9">
    <location>
        <begin position="649"/>
        <end position="669"/>
    </location>
</feature>
<keyword evidence="2" id="KW-0813">Transport</keyword>
<keyword evidence="5 9" id="KW-1133">Transmembrane helix</keyword>
<feature type="transmembrane region" description="Helical" evidence="9">
    <location>
        <begin position="222"/>
        <end position="247"/>
    </location>
</feature>
<dbReference type="InterPro" id="IPR025383">
    <property type="entry name" value="MrpA_C/MbhD"/>
</dbReference>
<evidence type="ECO:0000256" key="5">
    <source>
        <dbReference type="ARBA" id="ARBA00022989"/>
    </source>
</evidence>
<keyword evidence="3" id="KW-1003">Cell membrane</keyword>
<reference evidence="14" key="1">
    <citation type="submission" date="2023-05" db="EMBL/GenBank/DDBJ databases">
        <authorList>
            <person name="Du J."/>
        </authorList>
    </citation>
    <scope>NUCLEOTIDE SEQUENCE</scope>
    <source>
        <strain evidence="14">UMB1064</strain>
    </source>
</reference>
<evidence type="ECO:0000256" key="9">
    <source>
        <dbReference type="SAM" id="Phobius"/>
    </source>
</evidence>
<feature type="transmembrane region" description="Helical" evidence="9">
    <location>
        <begin position="339"/>
        <end position="363"/>
    </location>
</feature>
<evidence type="ECO:0000259" key="10">
    <source>
        <dbReference type="Pfam" id="PF00361"/>
    </source>
</evidence>
<dbReference type="InterPro" id="IPR046806">
    <property type="entry name" value="MrpA_C/MbhE"/>
</dbReference>
<feature type="transmembrane region" description="Helical" evidence="9">
    <location>
        <begin position="314"/>
        <end position="333"/>
    </location>
</feature>
<feature type="compositionally biased region" description="Low complexity" evidence="8">
    <location>
        <begin position="1021"/>
        <end position="1037"/>
    </location>
</feature>
<dbReference type="InterPro" id="IPR007182">
    <property type="entry name" value="MnhB"/>
</dbReference>
<evidence type="ECO:0000259" key="11">
    <source>
        <dbReference type="Pfam" id="PF04039"/>
    </source>
</evidence>
<dbReference type="InterPro" id="IPR042106">
    <property type="entry name" value="Nuo/plastoQ_OxRdtase_6_NuoJ"/>
</dbReference>
<dbReference type="PANTHER" id="PTHR43373">
    <property type="entry name" value="NA(+)/H(+) ANTIPORTER SUBUNIT"/>
    <property type="match status" value="1"/>
</dbReference>
<feature type="transmembrane region" description="Helical" evidence="9">
    <location>
        <begin position="89"/>
        <end position="110"/>
    </location>
</feature>
<proteinExistence type="predicted"/>
<feature type="transmembrane region" description="Helical" evidence="9">
    <location>
        <begin position="892"/>
        <end position="913"/>
    </location>
</feature>
<feature type="transmembrane region" description="Helical" evidence="9">
    <location>
        <begin position="290"/>
        <end position="307"/>
    </location>
</feature>
<feature type="transmembrane region" description="Helical" evidence="9">
    <location>
        <begin position="524"/>
        <end position="546"/>
    </location>
</feature>
<evidence type="ECO:0000256" key="1">
    <source>
        <dbReference type="ARBA" id="ARBA00004651"/>
    </source>
</evidence>
<dbReference type="GO" id="GO:0005886">
    <property type="term" value="C:plasma membrane"/>
    <property type="evidence" value="ECO:0007669"/>
    <property type="project" value="UniProtKB-SubCell"/>
</dbReference>
<feature type="transmembrane region" description="Helical" evidence="9">
    <location>
        <begin position="856"/>
        <end position="876"/>
    </location>
</feature>
<dbReference type="Gene3D" id="1.20.120.1200">
    <property type="entry name" value="NADH-ubiquinone/plastoquinone oxidoreductase chain 6, subunit NuoJ"/>
    <property type="match status" value="1"/>
</dbReference>
<feature type="transmembrane region" description="Helical" evidence="9">
    <location>
        <begin position="122"/>
        <end position="139"/>
    </location>
</feature>
<evidence type="ECO:0000313" key="14">
    <source>
        <dbReference type="EMBL" id="MEO3716844.1"/>
    </source>
</evidence>
<feature type="transmembrane region" description="Helical" evidence="9">
    <location>
        <begin position="933"/>
        <end position="955"/>
    </location>
</feature>
<feature type="transmembrane region" description="Helical" evidence="9">
    <location>
        <begin position="828"/>
        <end position="850"/>
    </location>
</feature>
<feature type="transmembrane region" description="Helical" evidence="9">
    <location>
        <begin position="145"/>
        <end position="165"/>
    </location>
</feature>
<dbReference type="InterPro" id="IPR001750">
    <property type="entry name" value="ND/Mrp_TM"/>
</dbReference>
<feature type="domain" description="MrpA C-terminal/MbhE" evidence="13">
    <location>
        <begin position="712"/>
        <end position="789"/>
    </location>
</feature>
<keyword evidence="4 7" id="KW-0812">Transmembrane</keyword>
<feature type="transmembrane region" description="Helical" evidence="9">
    <location>
        <begin position="427"/>
        <end position="448"/>
    </location>
</feature>
<feature type="domain" description="Na+/H+ antiporter MnhB subunit-related protein" evidence="11">
    <location>
        <begin position="831"/>
        <end position="952"/>
    </location>
</feature>
<evidence type="ECO:0000256" key="7">
    <source>
        <dbReference type="RuleBase" id="RU000320"/>
    </source>
</evidence>
<evidence type="ECO:0000256" key="2">
    <source>
        <dbReference type="ARBA" id="ARBA00022448"/>
    </source>
</evidence>
<feature type="transmembrane region" description="Helical" evidence="9">
    <location>
        <begin position="384"/>
        <end position="407"/>
    </location>
</feature>
<dbReference type="Pfam" id="PF00361">
    <property type="entry name" value="Proton_antipo_M"/>
    <property type="match status" value="1"/>
</dbReference>
<comment type="caution">
    <text evidence="14">The sequence shown here is derived from an EMBL/GenBank/DDBJ whole genome shotgun (WGS) entry which is preliminary data.</text>
</comment>
<name>A0AAW9SUW5_CORAY</name>
<evidence type="ECO:0000256" key="3">
    <source>
        <dbReference type="ARBA" id="ARBA00022475"/>
    </source>
</evidence>
<organism evidence="14 15">
    <name type="scientific">Corynebacterium amycolatum</name>
    <dbReference type="NCBI Taxonomy" id="43765"/>
    <lineage>
        <taxon>Bacteria</taxon>
        <taxon>Bacillati</taxon>
        <taxon>Actinomycetota</taxon>
        <taxon>Actinomycetes</taxon>
        <taxon>Mycobacteriales</taxon>
        <taxon>Corynebacteriaceae</taxon>
        <taxon>Corynebacterium</taxon>
    </lineage>
</organism>
<dbReference type="AlphaFoldDB" id="A0AAW9SUW5"/>
<dbReference type="RefSeq" id="WP_284827249.1">
    <property type="nucleotide sequence ID" value="NZ_JASOOY020000013.1"/>
</dbReference>
<feature type="transmembrane region" description="Helical" evidence="9">
    <location>
        <begin position="596"/>
        <end position="613"/>
    </location>
</feature>
<evidence type="ECO:0000256" key="6">
    <source>
        <dbReference type="ARBA" id="ARBA00023136"/>
    </source>
</evidence>
<dbReference type="InterPro" id="IPR050616">
    <property type="entry name" value="CPA3_Na-H_Antiporter_A"/>
</dbReference>
<feature type="transmembrane region" description="Helical" evidence="9">
    <location>
        <begin position="483"/>
        <end position="504"/>
    </location>
</feature>
<feature type="domain" description="MrpA C-terminal/MbhD" evidence="12">
    <location>
        <begin position="633"/>
        <end position="697"/>
    </location>
</feature>